<dbReference type="PANTHER" id="PTHR45947">
    <property type="entry name" value="SULFOQUINOVOSYL TRANSFERASE SQD2"/>
    <property type="match status" value="1"/>
</dbReference>
<gene>
    <name evidence="3" type="ORF">A3C93_03685</name>
</gene>
<dbReference type="InterPro" id="IPR050194">
    <property type="entry name" value="Glycosyltransferase_grp1"/>
</dbReference>
<organism evidence="3 4">
    <name type="scientific">Candidatus Lloydbacteria bacterium RIFCSPHIGHO2_02_FULL_54_17</name>
    <dbReference type="NCBI Taxonomy" id="1798664"/>
    <lineage>
        <taxon>Bacteria</taxon>
        <taxon>Candidatus Lloydiibacteriota</taxon>
    </lineage>
</organism>
<name>A0A1G2DGW2_9BACT</name>
<dbReference type="AlphaFoldDB" id="A0A1G2DGW2"/>
<dbReference type="InterPro" id="IPR001296">
    <property type="entry name" value="Glyco_trans_1"/>
</dbReference>
<dbReference type="Gene3D" id="3.40.50.2000">
    <property type="entry name" value="Glycogen Phosphorylase B"/>
    <property type="match status" value="2"/>
</dbReference>
<evidence type="ECO:0000259" key="2">
    <source>
        <dbReference type="Pfam" id="PF13439"/>
    </source>
</evidence>
<dbReference type="PROSITE" id="PS51257">
    <property type="entry name" value="PROKAR_LIPOPROTEIN"/>
    <property type="match status" value="1"/>
</dbReference>
<protein>
    <recommendedName>
        <fullName evidence="5">4-alpha-glucanotransferase</fullName>
    </recommendedName>
</protein>
<dbReference type="PANTHER" id="PTHR45947:SF3">
    <property type="entry name" value="SULFOQUINOVOSYL TRANSFERASE SQD2"/>
    <property type="match status" value="1"/>
</dbReference>
<dbReference type="CDD" id="cd03801">
    <property type="entry name" value="GT4_PimA-like"/>
    <property type="match status" value="1"/>
</dbReference>
<feature type="domain" description="Glycosyl transferase family 1" evidence="1">
    <location>
        <begin position="227"/>
        <end position="373"/>
    </location>
</feature>
<dbReference type="Pfam" id="PF13439">
    <property type="entry name" value="Glyco_transf_4"/>
    <property type="match status" value="1"/>
</dbReference>
<accession>A0A1G2DGW2</accession>
<dbReference type="EMBL" id="MHLO01000012">
    <property type="protein sequence ID" value="OGZ12897.1"/>
    <property type="molecule type" value="Genomic_DNA"/>
</dbReference>
<evidence type="ECO:0000313" key="4">
    <source>
        <dbReference type="Proteomes" id="UP000178636"/>
    </source>
</evidence>
<dbReference type="InterPro" id="IPR028098">
    <property type="entry name" value="Glyco_trans_4-like_N"/>
</dbReference>
<sequence>MKHIKVLMFGWEFPPHNSGGLGTACYGLARSLSKADVSITFVLPKRLDGLDHNFLKIVFANIRNVKMRGVKTLIHPYITADLYDEYLRTAPDSELYGLNLFDEVRRYGLQARIIAREETYDVIHAHDWLSFRAGIEAKRVSGRPLIVHVHATEFDRTGGHPNQYIYDEERRGLFAADCIIAVSQHTKNVITEHYGIPDDRVVVVHNGIDIEDHHRPLPPALEHIRAAGKKIVLFVGRITIQKGPDYFIKTAKRVLEFDPNVLFVVSGSGDMERQIIRMAADLGLADKVIFAGFVRGEELQKLYRAADLFVMPSVSEPFGLTALESLANGTPILVSKQSGVSEVLTHALKSDFWDIDDMTDKIVGTLRSSGLRETLGELGARDVLHLTWESAAGKCTQIYNDLLRA</sequence>
<proteinExistence type="predicted"/>
<dbReference type="STRING" id="1798664.A3C93_03685"/>
<evidence type="ECO:0000259" key="1">
    <source>
        <dbReference type="Pfam" id="PF00534"/>
    </source>
</evidence>
<evidence type="ECO:0008006" key="5">
    <source>
        <dbReference type="Google" id="ProtNLM"/>
    </source>
</evidence>
<dbReference type="SUPFAM" id="SSF53756">
    <property type="entry name" value="UDP-Glycosyltransferase/glycogen phosphorylase"/>
    <property type="match status" value="1"/>
</dbReference>
<dbReference type="Proteomes" id="UP000178636">
    <property type="component" value="Unassembled WGS sequence"/>
</dbReference>
<reference evidence="3 4" key="1">
    <citation type="journal article" date="2016" name="Nat. Commun.">
        <title>Thousands of microbial genomes shed light on interconnected biogeochemical processes in an aquifer system.</title>
        <authorList>
            <person name="Anantharaman K."/>
            <person name="Brown C.T."/>
            <person name="Hug L.A."/>
            <person name="Sharon I."/>
            <person name="Castelle C.J."/>
            <person name="Probst A.J."/>
            <person name="Thomas B.C."/>
            <person name="Singh A."/>
            <person name="Wilkins M.J."/>
            <person name="Karaoz U."/>
            <person name="Brodie E.L."/>
            <person name="Williams K.H."/>
            <person name="Hubbard S.S."/>
            <person name="Banfield J.F."/>
        </authorList>
    </citation>
    <scope>NUCLEOTIDE SEQUENCE [LARGE SCALE GENOMIC DNA]</scope>
</reference>
<feature type="domain" description="Glycosyltransferase subfamily 4-like N-terminal" evidence="2">
    <location>
        <begin position="19"/>
        <end position="211"/>
    </location>
</feature>
<evidence type="ECO:0000313" key="3">
    <source>
        <dbReference type="EMBL" id="OGZ12897.1"/>
    </source>
</evidence>
<dbReference type="GO" id="GO:0016757">
    <property type="term" value="F:glycosyltransferase activity"/>
    <property type="evidence" value="ECO:0007669"/>
    <property type="project" value="InterPro"/>
</dbReference>
<dbReference type="Pfam" id="PF00534">
    <property type="entry name" value="Glycos_transf_1"/>
    <property type="match status" value="1"/>
</dbReference>
<comment type="caution">
    <text evidence="3">The sequence shown here is derived from an EMBL/GenBank/DDBJ whole genome shotgun (WGS) entry which is preliminary data.</text>
</comment>